<dbReference type="InParanoid" id="T1EN69"/>
<dbReference type="OrthoDB" id="430044at2759"/>
<protein>
    <recommendedName>
        <fullName evidence="4">TNFR-Cys domain-containing protein</fullName>
    </recommendedName>
</protein>
<reference evidence="1 3" key="2">
    <citation type="journal article" date="2013" name="Nature">
        <title>Insights into bilaterian evolution from three spiralian genomes.</title>
        <authorList>
            <person name="Simakov O."/>
            <person name="Marletaz F."/>
            <person name="Cho S.J."/>
            <person name="Edsinger-Gonzales E."/>
            <person name="Havlak P."/>
            <person name="Hellsten U."/>
            <person name="Kuo D.H."/>
            <person name="Larsson T."/>
            <person name="Lv J."/>
            <person name="Arendt D."/>
            <person name="Savage R."/>
            <person name="Osoegawa K."/>
            <person name="de Jong P."/>
            <person name="Grimwood J."/>
            <person name="Chapman J.A."/>
            <person name="Shapiro H."/>
            <person name="Aerts A."/>
            <person name="Otillar R.P."/>
            <person name="Terry A.Y."/>
            <person name="Boore J.L."/>
            <person name="Grigoriev I.V."/>
            <person name="Lindberg D.R."/>
            <person name="Seaver E.C."/>
            <person name="Weisblat D.A."/>
            <person name="Putnam N.H."/>
            <person name="Rokhsar D.S."/>
        </authorList>
    </citation>
    <scope>NUCLEOTIDE SEQUENCE</scope>
</reference>
<organism evidence="2 3">
    <name type="scientific">Helobdella robusta</name>
    <name type="common">Californian leech</name>
    <dbReference type="NCBI Taxonomy" id="6412"/>
    <lineage>
        <taxon>Eukaryota</taxon>
        <taxon>Metazoa</taxon>
        <taxon>Spiralia</taxon>
        <taxon>Lophotrochozoa</taxon>
        <taxon>Annelida</taxon>
        <taxon>Clitellata</taxon>
        <taxon>Hirudinea</taxon>
        <taxon>Rhynchobdellida</taxon>
        <taxon>Glossiphoniidae</taxon>
        <taxon>Helobdella</taxon>
    </lineage>
</organism>
<dbReference type="Proteomes" id="UP000015101">
    <property type="component" value="Unassembled WGS sequence"/>
</dbReference>
<dbReference type="CTD" id="20198019"/>
<accession>T1EN69</accession>
<dbReference type="EMBL" id="AMQM01000120">
    <property type="status" value="NOT_ANNOTATED_CDS"/>
    <property type="molecule type" value="Genomic_DNA"/>
</dbReference>
<sequence>MAGALLCNQCATKFTLSTDKASCIGTFTCCPSNCDVCYLDANNSPTCSVCAKLYSLYKNQCYPCDSKCTGTCKDDGKCSQCGPSTNYVVDTNGKCQECPNCSGTCVYQNNQAVCTTSCNANFYLDASGLCKGCPSGCATCSLDAANSLICNVCTSGYMSFKPGACLKCPPSCLSCSFNGDQIQCTPRLGLSEPACRDGYVKNSDNSYSCLS</sequence>
<dbReference type="SUPFAM" id="SSF57184">
    <property type="entry name" value="Growth factor receptor domain"/>
    <property type="match status" value="2"/>
</dbReference>
<gene>
    <name evidence="2" type="primary">20198019</name>
    <name evidence="1" type="ORF">HELRODRAFT_158744</name>
</gene>
<name>T1EN69_HELRO</name>
<proteinExistence type="predicted"/>
<dbReference type="RefSeq" id="XP_009008984.1">
    <property type="nucleotide sequence ID" value="XM_009010736.1"/>
</dbReference>
<dbReference type="KEGG" id="hro:HELRODRAFT_158744"/>
<reference evidence="3" key="1">
    <citation type="submission" date="2012-12" db="EMBL/GenBank/DDBJ databases">
        <authorList>
            <person name="Hellsten U."/>
            <person name="Grimwood J."/>
            <person name="Chapman J.A."/>
            <person name="Shapiro H."/>
            <person name="Aerts A."/>
            <person name="Otillar R.P."/>
            <person name="Terry A.Y."/>
            <person name="Boore J.L."/>
            <person name="Simakov O."/>
            <person name="Marletaz F."/>
            <person name="Cho S.-J."/>
            <person name="Edsinger-Gonzales E."/>
            <person name="Havlak P."/>
            <person name="Kuo D.-H."/>
            <person name="Larsson T."/>
            <person name="Lv J."/>
            <person name="Arendt D."/>
            <person name="Savage R."/>
            <person name="Osoegawa K."/>
            <person name="de Jong P."/>
            <person name="Lindberg D.R."/>
            <person name="Seaver E.C."/>
            <person name="Weisblat D.A."/>
            <person name="Putnam N.H."/>
            <person name="Grigoriev I.V."/>
            <person name="Rokhsar D.S."/>
        </authorList>
    </citation>
    <scope>NUCLEOTIDE SEQUENCE</scope>
</reference>
<dbReference type="InterPro" id="IPR009030">
    <property type="entry name" value="Growth_fac_rcpt_cys_sf"/>
</dbReference>
<dbReference type="EnsemblMetazoa" id="HelroT158744">
    <property type="protein sequence ID" value="HelroP158744"/>
    <property type="gene ID" value="HelroG158744"/>
</dbReference>
<dbReference type="AlphaFoldDB" id="T1EN69"/>
<keyword evidence="3" id="KW-1185">Reference proteome</keyword>
<reference evidence="2" key="3">
    <citation type="submission" date="2015-06" db="UniProtKB">
        <authorList>
            <consortium name="EnsemblMetazoa"/>
        </authorList>
    </citation>
    <scope>IDENTIFICATION</scope>
</reference>
<evidence type="ECO:0000313" key="3">
    <source>
        <dbReference type="Proteomes" id="UP000015101"/>
    </source>
</evidence>
<evidence type="ECO:0000313" key="2">
    <source>
        <dbReference type="EnsemblMetazoa" id="HelroP158744"/>
    </source>
</evidence>
<dbReference type="EMBL" id="KB095811">
    <property type="protein sequence ID" value="ESO12264.1"/>
    <property type="molecule type" value="Genomic_DNA"/>
</dbReference>
<dbReference type="HOGENOM" id="CLU_1306062_0_0_1"/>
<evidence type="ECO:0008006" key="4">
    <source>
        <dbReference type="Google" id="ProtNLM"/>
    </source>
</evidence>
<dbReference type="GeneID" id="20198019"/>
<evidence type="ECO:0000313" key="1">
    <source>
        <dbReference type="EMBL" id="ESO12264.1"/>
    </source>
</evidence>